<dbReference type="PANTHER" id="PTHR33993:SF2">
    <property type="entry name" value="VOC DOMAIN-CONTAINING PROTEIN"/>
    <property type="match status" value="1"/>
</dbReference>
<comment type="caution">
    <text evidence="2">The sequence shown here is derived from an EMBL/GenBank/DDBJ whole genome shotgun (WGS) entry which is preliminary data.</text>
</comment>
<dbReference type="Proteomes" id="UP000078459">
    <property type="component" value="Unassembled WGS sequence"/>
</dbReference>
<dbReference type="EMBL" id="LWHJ01000011">
    <property type="protein sequence ID" value="OAQ41706.1"/>
    <property type="molecule type" value="Genomic_DNA"/>
</dbReference>
<sequence>MQKLSAQTNALNWFEIPAIDIARAKNFYETIFETQLFEMEMMGMKMAVFPSQSPLVGGGLAQSPNHKPSTEGSIVYLNANPDLQIVLDKVIDAGGMLTMPKTNIGDNGFMAFFIDTEGNSVGVHSMT</sequence>
<organism evidence="2 3">
    <name type="scientific">Pedobacter psychrophilus</name>
    <dbReference type="NCBI Taxonomy" id="1826909"/>
    <lineage>
        <taxon>Bacteria</taxon>
        <taxon>Pseudomonadati</taxon>
        <taxon>Bacteroidota</taxon>
        <taxon>Sphingobacteriia</taxon>
        <taxon>Sphingobacteriales</taxon>
        <taxon>Sphingobacteriaceae</taxon>
        <taxon>Pedobacter</taxon>
    </lineage>
</organism>
<keyword evidence="3" id="KW-1185">Reference proteome</keyword>
<gene>
    <name evidence="2" type="ORF">A5893_00925</name>
</gene>
<protein>
    <submittedName>
        <fullName evidence="2">Lactoylglutathione lyase</fullName>
    </submittedName>
</protein>
<dbReference type="InterPro" id="IPR052164">
    <property type="entry name" value="Anthracycline_SecMetBiosynth"/>
</dbReference>
<dbReference type="STRING" id="1826909.A5893_00925"/>
<dbReference type="GO" id="GO:0016829">
    <property type="term" value="F:lyase activity"/>
    <property type="evidence" value="ECO:0007669"/>
    <property type="project" value="UniProtKB-KW"/>
</dbReference>
<dbReference type="SUPFAM" id="SSF54593">
    <property type="entry name" value="Glyoxalase/Bleomycin resistance protein/Dihydroxybiphenyl dioxygenase"/>
    <property type="match status" value="1"/>
</dbReference>
<dbReference type="Pfam" id="PF00903">
    <property type="entry name" value="Glyoxalase"/>
    <property type="match status" value="1"/>
</dbReference>
<reference evidence="2 3" key="1">
    <citation type="submission" date="2016-04" db="EMBL/GenBank/DDBJ databases">
        <authorList>
            <person name="Evans L.H."/>
            <person name="Alamgir A."/>
            <person name="Owens N."/>
            <person name="Weber N.D."/>
            <person name="Virtaneva K."/>
            <person name="Barbian K."/>
            <person name="Babar A."/>
            <person name="Rosenke K."/>
        </authorList>
    </citation>
    <scope>NUCLEOTIDE SEQUENCE [LARGE SCALE GENOMIC DNA]</scope>
    <source>
        <strain evidence="2 3">CCM 8644</strain>
    </source>
</reference>
<dbReference type="CDD" id="cd07247">
    <property type="entry name" value="SgaA_N_like"/>
    <property type="match status" value="1"/>
</dbReference>
<reference evidence="2 3" key="2">
    <citation type="submission" date="2016-06" db="EMBL/GenBank/DDBJ databases">
        <title>Pedobacter psychrophilus sp. nov., isolated from Antarctic fragmentary rock.</title>
        <authorList>
            <person name="Svec P."/>
        </authorList>
    </citation>
    <scope>NUCLEOTIDE SEQUENCE [LARGE SCALE GENOMIC DNA]</scope>
    <source>
        <strain evidence="2 3">CCM 8644</strain>
    </source>
</reference>
<dbReference type="InterPro" id="IPR004360">
    <property type="entry name" value="Glyas_Fos-R_dOase_dom"/>
</dbReference>
<accession>A0A179DKR5</accession>
<dbReference type="AlphaFoldDB" id="A0A179DKR5"/>
<dbReference type="RefSeq" id="WP_068820737.1">
    <property type="nucleotide sequence ID" value="NZ_LWHJ01000011.1"/>
</dbReference>
<proteinExistence type="predicted"/>
<feature type="domain" description="Glyoxalase/fosfomycin resistance/dioxygenase" evidence="1">
    <location>
        <begin position="11"/>
        <end position="121"/>
    </location>
</feature>
<keyword evidence="2" id="KW-0456">Lyase</keyword>
<dbReference type="InterPro" id="IPR029068">
    <property type="entry name" value="Glyas_Bleomycin-R_OHBP_Dase"/>
</dbReference>
<dbReference type="PANTHER" id="PTHR33993">
    <property type="entry name" value="GLYOXALASE-RELATED"/>
    <property type="match status" value="1"/>
</dbReference>
<dbReference type="Gene3D" id="3.10.180.10">
    <property type="entry name" value="2,3-Dihydroxybiphenyl 1,2-Dioxygenase, domain 1"/>
    <property type="match status" value="1"/>
</dbReference>
<dbReference type="OrthoDB" id="9804235at2"/>
<evidence type="ECO:0000259" key="1">
    <source>
        <dbReference type="Pfam" id="PF00903"/>
    </source>
</evidence>
<evidence type="ECO:0000313" key="2">
    <source>
        <dbReference type="EMBL" id="OAQ41706.1"/>
    </source>
</evidence>
<evidence type="ECO:0000313" key="3">
    <source>
        <dbReference type="Proteomes" id="UP000078459"/>
    </source>
</evidence>
<name>A0A179DKR5_9SPHI</name>